<accession>A0ABN9XLN0</accession>
<comment type="caution">
    <text evidence="2">The sequence shown here is derived from an EMBL/GenBank/DDBJ whole genome shotgun (WGS) entry which is preliminary data.</text>
</comment>
<protein>
    <submittedName>
        <fullName evidence="2">Uncharacterized protein</fullName>
    </submittedName>
</protein>
<evidence type="ECO:0000256" key="1">
    <source>
        <dbReference type="SAM" id="MobiDB-lite"/>
    </source>
</evidence>
<gene>
    <name evidence="2" type="ORF">PCOR1329_LOCUS76721</name>
</gene>
<feature type="compositionally biased region" description="Basic residues" evidence="1">
    <location>
        <begin position="13"/>
        <end position="25"/>
    </location>
</feature>
<feature type="compositionally biased region" description="Low complexity" evidence="1">
    <location>
        <begin position="41"/>
        <end position="56"/>
    </location>
</feature>
<dbReference type="EMBL" id="CAUYUJ010020553">
    <property type="protein sequence ID" value="CAK0899136.1"/>
    <property type="molecule type" value="Genomic_DNA"/>
</dbReference>
<proteinExistence type="predicted"/>
<feature type="compositionally biased region" description="Basic residues" evidence="1">
    <location>
        <begin position="302"/>
        <end position="312"/>
    </location>
</feature>
<name>A0ABN9XLN0_9DINO</name>
<feature type="region of interest" description="Disordered" evidence="1">
    <location>
        <begin position="1"/>
        <end position="76"/>
    </location>
</feature>
<feature type="compositionally biased region" description="Pro residues" evidence="1">
    <location>
        <begin position="27"/>
        <end position="40"/>
    </location>
</feature>
<feature type="region of interest" description="Disordered" evidence="1">
    <location>
        <begin position="198"/>
        <end position="257"/>
    </location>
</feature>
<keyword evidence="3" id="KW-1185">Reference proteome</keyword>
<dbReference type="Proteomes" id="UP001189429">
    <property type="component" value="Unassembled WGS sequence"/>
</dbReference>
<feature type="region of interest" description="Disordered" evidence="1">
    <location>
        <begin position="284"/>
        <end position="327"/>
    </location>
</feature>
<evidence type="ECO:0000313" key="3">
    <source>
        <dbReference type="Proteomes" id="UP001189429"/>
    </source>
</evidence>
<feature type="non-terminal residue" evidence="2">
    <location>
        <position position="472"/>
    </location>
</feature>
<organism evidence="2 3">
    <name type="scientific">Prorocentrum cordatum</name>
    <dbReference type="NCBI Taxonomy" id="2364126"/>
    <lineage>
        <taxon>Eukaryota</taxon>
        <taxon>Sar</taxon>
        <taxon>Alveolata</taxon>
        <taxon>Dinophyceae</taxon>
        <taxon>Prorocentrales</taxon>
        <taxon>Prorocentraceae</taxon>
        <taxon>Prorocentrum</taxon>
    </lineage>
</organism>
<reference evidence="2" key="1">
    <citation type="submission" date="2023-10" db="EMBL/GenBank/DDBJ databases">
        <authorList>
            <person name="Chen Y."/>
            <person name="Shah S."/>
            <person name="Dougan E. K."/>
            <person name="Thang M."/>
            <person name="Chan C."/>
        </authorList>
    </citation>
    <scope>NUCLEOTIDE SEQUENCE [LARGE SCALE GENOMIC DNA]</scope>
</reference>
<evidence type="ECO:0000313" key="2">
    <source>
        <dbReference type="EMBL" id="CAK0899136.1"/>
    </source>
</evidence>
<sequence>VPSATGAKVGRPFCRRPPPRGRRGRAPPLPFRSAPPPPPRSQQQVFAGAQAGAQAGPRGPVPEALEGQRQGEGLEQSPRLQCQAVGPFFGAGTASRDVPGATGAEVGHLPRSAEAAKPPQEAAAASAPWLLRSGRAAPQVGPQIRASTPGCLAGSRTQEHHRSIWLEKLALGRRSRFFAMLHIFVAASGLRGRSVAEGSRSAASRTRGGGAQNASVRMRDLRGGSGRGPRRGLGRGCGRGNHRGGPAPLHRAHDGSWPRRRARALWRRGGAACRCAWAPGGCGPGVPRRGHGRGPGGARAGRASRGRGGRGGRSRDQLGRPRPLVPLIGWPRRAPSPLCPCASPPRRGACCEIPRPDGALQRRGVTSRAAAVCAAIMSRVVYRGGSQFLRSGFLRPRRVICHHALSPSRERDWIRAKACFKKHGVPNLGASSDAYECALARASAHPRDCVGGAPRVDTAHCALLLPSSPSSS</sequence>
<feature type="non-terminal residue" evidence="2">
    <location>
        <position position="1"/>
    </location>
</feature>